<dbReference type="Pfam" id="PF15749">
    <property type="entry name" value="MRNIP"/>
    <property type="match status" value="1"/>
</dbReference>
<gene>
    <name evidence="3" type="ORF">BV898_11802</name>
</gene>
<reference evidence="4" key="1">
    <citation type="submission" date="2017-01" db="EMBL/GenBank/DDBJ databases">
        <title>Comparative genomics of anhydrobiosis in the tardigrade Hypsibius dujardini.</title>
        <authorList>
            <person name="Yoshida Y."/>
            <person name="Koutsovoulos G."/>
            <person name="Laetsch D."/>
            <person name="Stevens L."/>
            <person name="Kumar S."/>
            <person name="Horikawa D."/>
            <person name="Ishino K."/>
            <person name="Komine S."/>
            <person name="Tomita M."/>
            <person name="Blaxter M."/>
            <person name="Arakawa K."/>
        </authorList>
    </citation>
    <scope>NUCLEOTIDE SEQUENCE [LARGE SCALE GENOMIC DNA]</scope>
    <source>
        <strain evidence="4">Z151</strain>
    </source>
</reference>
<dbReference type="GO" id="GO:0005634">
    <property type="term" value="C:nucleus"/>
    <property type="evidence" value="ECO:0007669"/>
    <property type="project" value="TreeGrafter"/>
</dbReference>
<protein>
    <recommendedName>
        <fullName evidence="2">MRN complex-interacting protein N-terminal domain-containing protein</fullName>
    </recommendedName>
</protein>
<comment type="caution">
    <text evidence="3">The sequence shown here is derived from an EMBL/GenBank/DDBJ whole genome shotgun (WGS) entry which is preliminary data.</text>
</comment>
<dbReference type="InterPro" id="IPR049472">
    <property type="entry name" value="MRNIP_N"/>
</dbReference>
<keyword evidence="4" id="KW-1185">Reference proteome</keyword>
<sequence>MPQEFQVVECSTCGTFQVDIVKKAPKWKCKMCGATQLLGTVGRAKTGPDRLPGPDRTVYPDRTGPFTRSGSLGLFEPVR</sequence>
<evidence type="ECO:0000256" key="1">
    <source>
        <dbReference type="SAM" id="MobiDB-lite"/>
    </source>
</evidence>
<dbReference type="PANTHER" id="PTHR15863:SF2">
    <property type="entry name" value="MRN COMPLEX-INTERACTING PROTEIN"/>
    <property type="match status" value="1"/>
</dbReference>
<dbReference type="EMBL" id="MTYJ01000112">
    <property type="protein sequence ID" value="OQV14031.1"/>
    <property type="molecule type" value="Genomic_DNA"/>
</dbReference>
<dbReference type="PANTHER" id="PTHR15863">
    <property type="entry name" value="MRN COMPLEX-INTERACTING PROTEIN"/>
    <property type="match status" value="1"/>
</dbReference>
<evidence type="ECO:0000259" key="2">
    <source>
        <dbReference type="Pfam" id="PF15749"/>
    </source>
</evidence>
<accession>A0A1W0WFQ6</accession>
<evidence type="ECO:0000313" key="4">
    <source>
        <dbReference type="Proteomes" id="UP000192578"/>
    </source>
</evidence>
<feature type="region of interest" description="Disordered" evidence="1">
    <location>
        <begin position="43"/>
        <end position="79"/>
    </location>
</feature>
<evidence type="ECO:0000313" key="3">
    <source>
        <dbReference type="EMBL" id="OQV14031.1"/>
    </source>
</evidence>
<name>A0A1W0WFQ6_HYPEX</name>
<organism evidence="3 4">
    <name type="scientific">Hypsibius exemplaris</name>
    <name type="common">Freshwater tardigrade</name>
    <dbReference type="NCBI Taxonomy" id="2072580"/>
    <lineage>
        <taxon>Eukaryota</taxon>
        <taxon>Metazoa</taxon>
        <taxon>Ecdysozoa</taxon>
        <taxon>Tardigrada</taxon>
        <taxon>Eutardigrada</taxon>
        <taxon>Parachela</taxon>
        <taxon>Hypsibioidea</taxon>
        <taxon>Hypsibiidae</taxon>
        <taxon>Hypsibius</taxon>
    </lineage>
</organism>
<feature type="domain" description="MRN complex-interacting protein N-terminal" evidence="2">
    <location>
        <begin position="7"/>
        <end position="38"/>
    </location>
</feature>
<dbReference type="OrthoDB" id="5960226at2759"/>
<dbReference type="AlphaFoldDB" id="A0A1W0WFQ6"/>
<dbReference type="InterPro" id="IPR032739">
    <property type="entry name" value="MRNIP"/>
</dbReference>
<proteinExistence type="predicted"/>
<dbReference type="GO" id="GO:0003682">
    <property type="term" value="F:chromatin binding"/>
    <property type="evidence" value="ECO:0007669"/>
    <property type="project" value="TreeGrafter"/>
</dbReference>
<dbReference type="GO" id="GO:0007095">
    <property type="term" value="P:mitotic G2 DNA damage checkpoint signaling"/>
    <property type="evidence" value="ECO:0007669"/>
    <property type="project" value="TreeGrafter"/>
</dbReference>
<dbReference type="Proteomes" id="UP000192578">
    <property type="component" value="Unassembled WGS sequence"/>
</dbReference>